<dbReference type="VEuPathDB" id="FungiDB:PYU1_G005169"/>
<dbReference type="HOGENOM" id="CLU_132949_0_0_1"/>
<dbReference type="SUPFAM" id="SSF49695">
    <property type="entry name" value="gamma-Crystallin-like"/>
    <property type="match status" value="1"/>
</dbReference>
<keyword evidence="3" id="KW-1185">Reference proteome</keyword>
<dbReference type="EnsemblProtists" id="PYU1_T005180">
    <property type="protein sequence ID" value="PYU1_T005180"/>
    <property type="gene ID" value="PYU1_G005169"/>
</dbReference>
<dbReference type="Proteomes" id="UP000019132">
    <property type="component" value="Unassembled WGS sequence"/>
</dbReference>
<dbReference type="AlphaFoldDB" id="K3WJN9"/>
<sequence length="170" mass="18733">MHFIKSAVASVALLSAPAAAWNGQVTFYENAYFGGNAFTVNLSTSQRCFNLGCFNERASSIKWSNLIQSGSYNGYSEIAFYSDADCNGDRKSWRIADNNFPQNLAFDNLNDRITSFMIWEGSNIGYQGDYLVCPWSRRALGEEVNEANATESTNSTAVTITVNEADAIKV</sequence>
<accession>K3WJN9</accession>
<feature type="signal peptide" evidence="1">
    <location>
        <begin position="1"/>
        <end position="20"/>
    </location>
</feature>
<name>K3WJN9_GLOUD</name>
<evidence type="ECO:0000313" key="2">
    <source>
        <dbReference type="EnsemblProtists" id="PYU1_T005181"/>
    </source>
</evidence>
<evidence type="ECO:0000256" key="1">
    <source>
        <dbReference type="SAM" id="SignalP"/>
    </source>
</evidence>
<protein>
    <submittedName>
        <fullName evidence="2">Uncharacterized protein</fullName>
    </submittedName>
</protein>
<dbReference type="VEuPathDB" id="FungiDB:PYU1_G005170"/>
<dbReference type="EMBL" id="GL376633">
    <property type="status" value="NOT_ANNOTATED_CDS"/>
    <property type="molecule type" value="Genomic_DNA"/>
</dbReference>
<reference evidence="3" key="2">
    <citation type="submission" date="2010-04" db="EMBL/GenBank/DDBJ databases">
        <authorList>
            <person name="Buell R."/>
            <person name="Hamilton J."/>
            <person name="Hostetler J."/>
        </authorList>
    </citation>
    <scope>NUCLEOTIDE SEQUENCE [LARGE SCALE GENOMIC DNA]</scope>
    <source>
        <strain evidence="3">DAOM:BR144</strain>
    </source>
</reference>
<reference evidence="3" key="1">
    <citation type="journal article" date="2010" name="Genome Biol.">
        <title>Genome sequence of the necrotrophic plant pathogen Pythium ultimum reveals original pathogenicity mechanisms and effector repertoire.</title>
        <authorList>
            <person name="Levesque C.A."/>
            <person name="Brouwer H."/>
            <person name="Cano L."/>
            <person name="Hamilton J.P."/>
            <person name="Holt C."/>
            <person name="Huitema E."/>
            <person name="Raffaele S."/>
            <person name="Robideau G.P."/>
            <person name="Thines M."/>
            <person name="Win J."/>
            <person name="Zerillo M.M."/>
            <person name="Beakes G.W."/>
            <person name="Boore J.L."/>
            <person name="Busam D."/>
            <person name="Dumas B."/>
            <person name="Ferriera S."/>
            <person name="Fuerstenberg S.I."/>
            <person name="Gachon C.M."/>
            <person name="Gaulin E."/>
            <person name="Govers F."/>
            <person name="Grenville-Briggs L."/>
            <person name="Horner N."/>
            <person name="Hostetler J."/>
            <person name="Jiang R.H."/>
            <person name="Johnson J."/>
            <person name="Krajaejun T."/>
            <person name="Lin H."/>
            <person name="Meijer H.J."/>
            <person name="Moore B."/>
            <person name="Morris P."/>
            <person name="Phuntmart V."/>
            <person name="Puiu D."/>
            <person name="Shetty J."/>
            <person name="Stajich J.E."/>
            <person name="Tripathy S."/>
            <person name="Wawra S."/>
            <person name="van West P."/>
            <person name="Whitty B.R."/>
            <person name="Coutinho P.M."/>
            <person name="Henrissat B."/>
            <person name="Martin F."/>
            <person name="Thomas P.D."/>
            <person name="Tyler B.M."/>
            <person name="De Vries R.P."/>
            <person name="Kamoun S."/>
            <person name="Yandell M."/>
            <person name="Tisserat N."/>
            <person name="Buell C.R."/>
        </authorList>
    </citation>
    <scope>NUCLEOTIDE SEQUENCE</scope>
    <source>
        <strain evidence="3">DAOM:BR144</strain>
    </source>
</reference>
<organism evidence="2 3">
    <name type="scientific">Globisporangium ultimum (strain ATCC 200006 / CBS 805.95 / DAOM BR144)</name>
    <name type="common">Pythium ultimum</name>
    <dbReference type="NCBI Taxonomy" id="431595"/>
    <lineage>
        <taxon>Eukaryota</taxon>
        <taxon>Sar</taxon>
        <taxon>Stramenopiles</taxon>
        <taxon>Oomycota</taxon>
        <taxon>Peronosporomycetes</taxon>
        <taxon>Pythiales</taxon>
        <taxon>Pythiaceae</taxon>
        <taxon>Globisporangium</taxon>
    </lineage>
</organism>
<dbReference type="OMA" id="SYAWTIT"/>
<proteinExistence type="predicted"/>
<dbReference type="Gene3D" id="2.60.20.10">
    <property type="entry name" value="Crystallins"/>
    <property type="match status" value="1"/>
</dbReference>
<dbReference type="InParanoid" id="K3WJN9"/>
<evidence type="ECO:0000313" key="3">
    <source>
        <dbReference type="Proteomes" id="UP000019132"/>
    </source>
</evidence>
<dbReference type="EnsemblProtists" id="PYU1_T005181">
    <property type="protein sequence ID" value="PYU1_T005181"/>
    <property type="gene ID" value="PYU1_G005170"/>
</dbReference>
<feature type="chain" id="PRO_5009701773" evidence="1">
    <location>
        <begin position="21"/>
        <end position="170"/>
    </location>
</feature>
<dbReference type="eggNOG" id="ENOG502ST9Z">
    <property type="taxonomic scope" value="Eukaryota"/>
</dbReference>
<keyword evidence="1" id="KW-0732">Signal</keyword>
<reference evidence="2" key="3">
    <citation type="submission" date="2015-02" db="UniProtKB">
        <authorList>
            <consortium name="EnsemblProtists"/>
        </authorList>
    </citation>
    <scope>IDENTIFICATION</scope>
    <source>
        <strain evidence="2">DAOM BR144</strain>
    </source>
</reference>
<dbReference type="InterPro" id="IPR011024">
    <property type="entry name" value="G_crystallin-like"/>
</dbReference>